<reference evidence="2" key="1">
    <citation type="submission" date="2020-08" db="EMBL/GenBank/DDBJ databases">
        <authorList>
            <person name="Cejkova D."/>
            <person name="Kubasova T."/>
            <person name="Jahodarova E."/>
            <person name="Rychlik I."/>
        </authorList>
    </citation>
    <scope>NUCLEOTIDE SEQUENCE</scope>
    <source>
        <strain evidence="2">An824</strain>
    </source>
</reference>
<comment type="caution">
    <text evidence="2">The sequence shown here is derived from an EMBL/GenBank/DDBJ whole genome shotgun (WGS) entry which is preliminary data.</text>
</comment>
<accession>A0A938WTV5</accession>
<gene>
    <name evidence="2" type="ORF">H6A34_09145</name>
</gene>
<evidence type="ECO:0000259" key="1">
    <source>
        <dbReference type="Pfam" id="PF19808"/>
    </source>
</evidence>
<name>A0A938WTV5_9BACT</name>
<feature type="domain" description="DUF6291" evidence="1">
    <location>
        <begin position="8"/>
        <end position="82"/>
    </location>
</feature>
<dbReference type="Proteomes" id="UP000706891">
    <property type="component" value="Unassembled WGS sequence"/>
</dbReference>
<proteinExistence type="predicted"/>
<keyword evidence="3" id="KW-1185">Reference proteome</keyword>
<protein>
    <recommendedName>
        <fullName evidence="1">DUF6291 domain-containing protein</fullName>
    </recommendedName>
</protein>
<dbReference type="EMBL" id="JACJJG010000049">
    <property type="protein sequence ID" value="MBM6674039.1"/>
    <property type="molecule type" value="Genomic_DNA"/>
</dbReference>
<evidence type="ECO:0000313" key="2">
    <source>
        <dbReference type="EMBL" id="MBM6674039.1"/>
    </source>
</evidence>
<reference evidence="2" key="2">
    <citation type="journal article" date="2021" name="Sci. Rep.">
        <title>The distribution of antibiotic resistance genes in chicken gut microbiota commensals.</title>
        <authorList>
            <person name="Juricova H."/>
            <person name="Matiasovicova J."/>
            <person name="Kubasova T."/>
            <person name="Cejkova D."/>
            <person name="Rychlik I."/>
        </authorList>
    </citation>
    <scope>NUCLEOTIDE SEQUENCE</scope>
    <source>
        <strain evidence="2">An824</strain>
    </source>
</reference>
<evidence type="ECO:0000313" key="3">
    <source>
        <dbReference type="Proteomes" id="UP000706891"/>
    </source>
</evidence>
<organism evidence="2 3">
    <name type="scientific">Marseilla massiliensis</name>
    <dbReference type="NCBI Taxonomy" id="1841864"/>
    <lineage>
        <taxon>Bacteria</taxon>
        <taxon>Pseudomonadati</taxon>
        <taxon>Bacteroidota</taxon>
        <taxon>Bacteroidia</taxon>
        <taxon>Bacteroidales</taxon>
        <taxon>Prevotellaceae</taxon>
        <taxon>Marseilla</taxon>
    </lineage>
</organism>
<dbReference type="RefSeq" id="WP_205105069.1">
    <property type="nucleotide sequence ID" value="NZ_JACJJG010000049.1"/>
</dbReference>
<sequence>MDKKIKSFAVCISNAEAVSCLDDAMAGRLFKALFDYASNGTVPKWSDKALTAVFSMFKSQIDKNVEAYQEKCEKNAINARKRYATVNINKPKTTECGHLPPHTTASQRNRTVAVASECMPNGENYNSNFKEEKLINNTLEDRKIIVQEDITSQPEHDKASQNDRSFDCVWAMYGKPVGNKMQLEQQWNGLSDEEREAILAYVPQYVAARPDPKYRKNFCNFLAGRTWETEPIIPTTYGKYKRNADTISQTRECARDDAARLTEELIAKCNTDCEETV</sequence>
<dbReference type="Pfam" id="PF19808">
    <property type="entry name" value="DUF6291"/>
    <property type="match status" value="1"/>
</dbReference>
<dbReference type="AlphaFoldDB" id="A0A938WTV5"/>
<dbReference type="InterPro" id="IPR046258">
    <property type="entry name" value="DUF6291"/>
</dbReference>